<dbReference type="EMBL" id="JACHMB010000001">
    <property type="protein sequence ID" value="MBB5781677.1"/>
    <property type="molecule type" value="Genomic_DNA"/>
</dbReference>
<keyword evidence="3 7" id="KW-0012">Acyltransferase</keyword>
<dbReference type="InterPro" id="IPR014031">
    <property type="entry name" value="Ketoacyl_synth_C"/>
</dbReference>
<evidence type="ECO:0000256" key="4">
    <source>
        <dbReference type="RuleBase" id="RU003694"/>
    </source>
</evidence>
<evidence type="ECO:0000259" key="6">
    <source>
        <dbReference type="Pfam" id="PF02801"/>
    </source>
</evidence>
<dbReference type="GO" id="GO:0004315">
    <property type="term" value="F:3-oxoacyl-[acyl-carrier-protein] synthase activity"/>
    <property type="evidence" value="ECO:0007669"/>
    <property type="project" value="UniProtKB-EC"/>
</dbReference>
<evidence type="ECO:0000256" key="2">
    <source>
        <dbReference type="ARBA" id="ARBA00022679"/>
    </source>
</evidence>
<name>A0A7W9LF95_9ACTN</name>
<evidence type="ECO:0000256" key="1">
    <source>
        <dbReference type="ARBA" id="ARBA00008467"/>
    </source>
</evidence>
<keyword evidence="8" id="KW-1185">Reference proteome</keyword>
<proteinExistence type="inferred from homology"/>
<dbReference type="InterPro" id="IPR000794">
    <property type="entry name" value="Beta-ketoacyl_synthase"/>
</dbReference>
<dbReference type="SUPFAM" id="SSF53901">
    <property type="entry name" value="Thiolase-like"/>
    <property type="match status" value="2"/>
</dbReference>
<evidence type="ECO:0000313" key="7">
    <source>
        <dbReference type="EMBL" id="MBB5781677.1"/>
    </source>
</evidence>
<reference evidence="7 8" key="1">
    <citation type="submission" date="2020-08" db="EMBL/GenBank/DDBJ databases">
        <title>Sequencing the genomes of 1000 actinobacteria strains.</title>
        <authorList>
            <person name="Klenk H.-P."/>
        </authorList>
    </citation>
    <scope>NUCLEOTIDE SEQUENCE [LARGE SCALE GENOMIC DNA]</scope>
    <source>
        <strain evidence="7 8">DSM 45507</strain>
    </source>
</reference>
<evidence type="ECO:0000313" key="8">
    <source>
        <dbReference type="Proteomes" id="UP000579153"/>
    </source>
</evidence>
<feature type="domain" description="Beta-ketoacyl synthase-like N-terminal" evidence="5">
    <location>
        <begin position="8"/>
        <end position="205"/>
    </location>
</feature>
<dbReference type="PANTHER" id="PTHR11712:SF322">
    <property type="entry name" value="POLYKETIDE BETA-KETOACYL SYNTHASE 2-RELATED"/>
    <property type="match status" value="1"/>
</dbReference>
<dbReference type="RefSeq" id="WP_185074928.1">
    <property type="nucleotide sequence ID" value="NZ_JACHMB010000001.1"/>
</dbReference>
<evidence type="ECO:0000256" key="3">
    <source>
        <dbReference type="ARBA" id="ARBA00023315"/>
    </source>
</evidence>
<dbReference type="PANTHER" id="PTHR11712">
    <property type="entry name" value="POLYKETIDE SYNTHASE-RELATED"/>
    <property type="match status" value="1"/>
</dbReference>
<dbReference type="GO" id="GO:0006633">
    <property type="term" value="P:fatty acid biosynthetic process"/>
    <property type="evidence" value="ECO:0007669"/>
    <property type="project" value="TreeGrafter"/>
</dbReference>
<organism evidence="7 8">
    <name type="scientific">Nonomuraea jabiensis</name>
    <dbReference type="NCBI Taxonomy" id="882448"/>
    <lineage>
        <taxon>Bacteria</taxon>
        <taxon>Bacillati</taxon>
        <taxon>Actinomycetota</taxon>
        <taxon>Actinomycetes</taxon>
        <taxon>Streptosporangiales</taxon>
        <taxon>Streptosporangiaceae</taxon>
        <taxon>Nonomuraea</taxon>
    </lineage>
</organism>
<dbReference type="EC" id="2.3.1.179" evidence="7"/>
<feature type="domain" description="Beta-ketoacyl synthase C-terminal" evidence="6">
    <location>
        <begin position="242"/>
        <end position="338"/>
    </location>
</feature>
<dbReference type="AlphaFoldDB" id="A0A7W9LF95"/>
<comment type="caution">
    <text evidence="7">The sequence shown here is derived from an EMBL/GenBank/DDBJ whole genome shotgun (WGS) entry which is preliminary data.</text>
</comment>
<comment type="similarity">
    <text evidence="1 4">Belongs to the thiolase-like superfamily. Beta-ketoacyl-ACP synthases family.</text>
</comment>
<dbReference type="Gene3D" id="3.40.47.10">
    <property type="match status" value="2"/>
</dbReference>
<dbReference type="InterPro" id="IPR016039">
    <property type="entry name" value="Thiolase-like"/>
</dbReference>
<sequence>MSLVLAGRPLAITSCGVVSPAGLGLEVLARALRHGLDSYAEPEDSPDGYPPRPLWAIPDLEVARLLGRKGLRHVDRFTRLGLVASTLALEGVIAKLDAEAQARTGVVLATNTGSLTSMVEVGIDTLVQDKPYLVNPGNFPNVVTNACAGQIAMRVSLRSVNSVVSSGQVASLAAIRFARTTIEQGRASRLLVGGVEELSPAAAWGWHLSGALVEGAPVGEGCALFLVEDAEALRSSGRTALAELLACEVSYQGLGSAGEQGEGLLHCVERALEQSEVSPGEVDVVCLSATNHRDLDHQEEWAVGEALGRTAPQVRVGHVLGELYSASGAMQVAALLAMWREPARQSRPRVGLVTSMGEDGNVGCLVVREWR</sequence>
<keyword evidence="2 4" id="KW-0808">Transferase</keyword>
<dbReference type="Pfam" id="PF00109">
    <property type="entry name" value="ketoacyl-synt"/>
    <property type="match status" value="1"/>
</dbReference>
<gene>
    <name evidence="7" type="ORF">HD596_008433</name>
</gene>
<dbReference type="Proteomes" id="UP000579153">
    <property type="component" value="Unassembled WGS sequence"/>
</dbReference>
<protein>
    <submittedName>
        <fullName evidence="7">3-oxoacyl-[acyl-carrier-protein] synthase II</fullName>
        <ecNumber evidence="7">2.3.1.179</ecNumber>
    </submittedName>
</protein>
<dbReference type="InterPro" id="IPR014030">
    <property type="entry name" value="Ketoacyl_synth_N"/>
</dbReference>
<dbReference type="Pfam" id="PF02801">
    <property type="entry name" value="Ketoacyl-synt_C"/>
    <property type="match status" value="1"/>
</dbReference>
<evidence type="ECO:0000259" key="5">
    <source>
        <dbReference type="Pfam" id="PF00109"/>
    </source>
</evidence>
<accession>A0A7W9LF95</accession>